<dbReference type="SUPFAM" id="SSF57959">
    <property type="entry name" value="Leucine zipper domain"/>
    <property type="match status" value="1"/>
</dbReference>
<dbReference type="Gene3D" id="1.20.5.170">
    <property type="match status" value="1"/>
</dbReference>
<dbReference type="KEGG" id="rcu:8275830"/>
<feature type="compositionally biased region" description="Polar residues" evidence="7">
    <location>
        <begin position="125"/>
        <end position="139"/>
    </location>
</feature>
<dbReference type="Pfam" id="PF00170">
    <property type="entry name" value="bZIP_1"/>
    <property type="match status" value="1"/>
</dbReference>
<dbReference type="GO" id="GO:0005634">
    <property type="term" value="C:nucleus"/>
    <property type="evidence" value="ECO:0000318"/>
    <property type="project" value="GO_Central"/>
</dbReference>
<evidence type="ECO:0000256" key="6">
    <source>
        <dbReference type="SAM" id="Coils"/>
    </source>
</evidence>
<dbReference type="AlphaFoldDB" id="B9R850"/>
<dbReference type="PANTHER" id="PTHR13690">
    <property type="entry name" value="TRANSCRIPTION FACTOR POSF21-RELATED"/>
    <property type="match status" value="1"/>
</dbReference>
<dbReference type="PANTHER" id="PTHR13690:SF132">
    <property type="entry name" value="BZIP DOMAIN-CONTAINING PROTEIN"/>
    <property type="match status" value="1"/>
</dbReference>
<organism evidence="9 10">
    <name type="scientific">Ricinus communis</name>
    <name type="common">Castor bean</name>
    <dbReference type="NCBI Taxonomy" id="3988"/>
    <lineage>
        <taxon>Eukaryota</taxon>
        <taxon>Viridiplantae</taxon>
        <taxon>Streptophyta</taxon>
        <taxon>Embryophyta</taxon>
        <taxon>Tracheophyta</taxon>
        <taxon>Spermatophyta</taxon>
        <taxon>Magnoliopsida</taxon>
        <taxon>eudicotyledons</taxon>
        <taxon>Gunneridae</taxon>
        <taxon>Pentapetalae</taxon>
        <taxon>rosids</taxon>
        <taxon>fabids</taxon>
        <taxon>Malpighiales</taxon>
        <taxon>Euphorbiaceae</taxon>
        <taxon>Acalyphoideae</taxon>
        <taxon>Acalypheae</taxon>
        <taxon>Ricinus</taxon>
    </lineage>
</organism>
<evidence type="ECO:0000256" key="2">
    <source>
        <dbReference type="ARBA" id="ARBA00023015"/>
    </source>
</evidence>
<proteinExistence type="predicted"/>
<evidence type="ECO:0000256" key="7">
    <source>
        <dbReference type="SAM" id="MobiDB-lite"/>
    </source>
</evidence>
<evidence type="ECO:0000259" key="8">
    <source>
        <dbReference type="PROSITE" id="PS50217"/>
    </source>
</evidence>
<feature type="domain" description="BZIP" evidence="8">
    <location>
        <begin position="345"/>
        <end position="408"/>
    </location>
</feature>
<evidence type="ECO:0000256" key="5">
    <source>
        <dbReference type="ARBA" id="ARBA00023242"/>
    </source>
</evidence>
<dbReference type="SMART" id="SM00338">
    <property type="entry name" value="BRLZ"/>
    <property type="match status" value="1"/>
</dbReference>
<sequence length="481" mass="52559">MENGNGESGGMQILRTFSTFGVSSQMGSSNMRQSFNPDNSNSNKRIGVPPSHPNNLQVIMASRSNSHNLNRGAFSHSRSLSQSAVFSFDCLPPLSPLPCLSSGSNQSDPVLTDISIEDKGLSAPSPVTATSGLKVNNDSLPPRRGHRRSMSDSVPLAFSAMIQASPQLIPIGKNSGIEKQSALVKHELDGDGNVQGKSQGEVVDDLFSAYMNLDSIDTLNSSGTEDKDLDSRASGTKTNGTESSDNEVESRVKDGLKRSAGGDIARAPRHSRSLSMDSYIGNLQFDDESLKFPALGLQGGQQSPRNSIDGKLANFNLEFGNSEFTEAELKKIMANEKLTEIAMADPKRAKRILANRLSAARSKERKTRYILELEQKVQTLQTEATTLSTQVTVLQRDSTALTSQNNELKFCLQAMEQQAKLKDALNEALVAEVQRLRLAAAELRGDIHQQLPINQQMLKLQLQQRTHLNTHQIEQEEQKQL</sequence>
<comment type="subcellular location">
    <subcellularLocation>
        <location evidence="1">Nucleus</location>
    </subcellularLocation>
</comment>
<dbReference type="InterPro" id="IPR004827">
    <property type="entry name" value="bZIP"/>
</dbReference>
<dbReference type="GO" id="GO:0003700">
    <property type="term" value="F:DNA-binding transcription factor activity"/>
    <property type="evidence" value="ECO:0000318"/>
    <property type="project" value="GO_Central"/>
</dbReference>
<keyword evidence="10" id="KW-1185">Reference proteome</keyword>
<keyword evidence="4" id="KW-0804">Transcription</keyword>
<dbReference type="CDD" id="cd14703">
    <property type="entry name" value="bZIP_plant_RF2"/>
    <property type="match status" value="1"/>
</dbReference>
<evidence type="ECO:0000313" key="10">
    <source>
        <dbReference type="Proteomes" id="UP000008311"/>
    </source>
</evidence>
<feature type="compositionally biased region" description="Polar residues" evidence="7">
    <location>
        <begin position="25"/>
        <end position="44"/>
    </location>
</feature>
<dbReference type="eggNOG" id="ENOG502QRIA">
    <property type="taxonomic scope" value="Eukaryota"/>
</dbReference>
<keyword evidence="5" id="KW-0539">Nucleus</keyword>
<evidence type="ECO:0000256" key="4">
    <source>
        <dbReference type="ARBA" id="ARBA00023163"/>
    </source>
</evidence>
<keyword evidence="2" id="KW-0805">Transcription regulation</keyword>
<keyword evidence="6" id="KW-0175">Coiled coil</keyword>
<accession>B9R850</accession>
<dbReference type="InParanoid" id="B9R850"/>
<protein>
    <submittedName>
        <fullName evidence="9">DNA binding protein, putative</fullName>
    </submittedName>
</protein>
<dbReference type="InterPro" id="IPR044759">
    <property type="entry name" value="bZIP_RF2"/>
</dbReference>
<feature type="region of interest" description="Disordered" evidence="7">
    <location>
        <begin position="217"/>
        <end position="269"/>
    </location>
</feature>
<dbReference type="InterPro" id="IPR046347">
    <property type="entry name" value="bZIP_sf"/>
</dbReference>
<reference evidence="10" key="1">
    <citation type="journal article" date="2010" name="Nat. Biotechnol.">
        <title>Draft genome sequence of the oilseed species Ricinus communis.</title>
        <authorList>
            <person name="Chan A.P."/>
            <person name="Crabtree J."/>
            <person name="Zhao Q."/>
            <person name="Lorenzi H."/>
            <person name="Orvis J."/>
            <person name="Puiu D."/>
            <person name="Melake-Berhan A."/>
            <person name="Jones K.M."/>
            <person name="Redman J."/>
            <person name="Chen G."/>
            <person name="Cahoon E.B."/>
            <person name="Gedil M."/>
            <person name="Stanke M."/>
            <person name="Haas B.J."/>
            <person name="Wortman J.R."/>
            <person name="Fraser-Liggett C.M."/>
            <person name="Ravel J."/>
            <person name="Rabinowicz P.D."/>
        </authorList>
    </citation>
    <scope>NUCLEOTIDE SEQUENCE [LARGE SCALE GENOMIC DNA]</scope>
    <source>
        <strain evidence="10">cv. Hale</strain>
    </source>
</reference>
<dbReference type="EMBL" id="EQ973772">
    <property type="protein sequence ID" value="EEF52680.1"/>
    <property type="molecule type" value="Genomic_DNA"/>
</dbReference>
<dbReference type="STRING" id="3988.B9R850"/>
<evidence type="ECO:0000256" key="1">
    <source>
        <dbReference type="ARBA" id="ARBA00004123"/>
    </source>
</evidence>
<evidence type="ECO:0000313" key="9">
    <source>
        <dbReference type="EMBL" id="EEF52680.1"/>
    </source>
</evidence>
<feature type="compositionally biased region" description="Polar residues" evidence="7">
    <location>
        <begin position="233"/>
        <end position="243"/>
    </location>
</feature>
<feature type="region of interest" description="Disordered" evidence="7">
    <location>
        <begin position="122"/>
        <end position="151"/>
    </location>
</feature>
<keyword evidence="3" id="KW-0238">DNA-binding</keyword>
<name>B9R850_RICCO</name>
<feature type="compositionally biased region" description="Basic and acidic residues" evidence="7">
    <location>
        <begin position="248"/>
        <end position="257"/>
    </location>
</feature>
<dbReference type="PROSITE" id="PS50217">
    <property type="entry name" value="BZIP"/>
    <property type="match status" value="1"/>
</dbReference>
<evidence type="ECO:0000256" key="3">
    <source>
        <dbReference type="ARBA" id="ARBA00023125"/>
    </source>
</evidence>
<gene>
    <name evidence="9" type="ORF">RCOM_1596670</name>
</gene>
<feature type="coiled-coil region" evidence="6">
    <location>
        <begin position="363"/>
        <end position="390"/>
    </location>
</feature>
<feature type="region of interest" description="Disordered" evidence="7">
    <location>
        <begin position="25"/>
        <end position="52"/>
    </location>
</feature>
<dbReference type="FunFam" id="1.20.5.170:FF:000009">
    <property type="entry name" value="probable transcription factor PosF21"/>
    <property type="match status" value="1"/>
</dbReference>
<dbReference type="GO" id="GO:0003677">
    <property type="term" value="F:DNA binding"/>
    <property type="evidence" value="ECO:0007669"/>
    <property type="project" value="UniProtKB-KW"/>
</dbReference>
<dbReference type="OrthoDB" id="1435597at2759"/>
<dbReference type="Proteomes" id="UP000008311">
    <property type="component" value="Unassembled WGS sequence"/>
</dbReference>